<dbReference type="PROSITE" id="PS51272">
    <property type="entry name" value="SLH"/>
    <property type="match status" value="2"/>
</dbReference>
<evidence type="ECO:0000259" key="4">
    <source>
        <dbReference type="PROSITE" id="PS51272"/>
    </source>
</evidence>
<sequence length="1108" mass="121304">MKKRVLSALLALPMLLTTAPAAYAAEPATQSGGAEIDWPEPTCTVDYKPQSDTVSCEFVEETGDAPAKLVYTIQEGAEGDQVLELSKLADALADTVQYPGDAAQFDIEIHNESGNSYRYKPGSFTLASADTSGMEQSELLPVLGYDGQWIPFRFTSSMVSNQMLKDLFNTSSVNISLEQIVTLYDTLAEEGYDSLTNYFVAWYNKKNSTDYASFDAIMAVAPAFFEDIQKGNAMKFSCTAEQFTELEEAHPEVMRWAYFPSGKGPGDTFQLKWPESGLQTAGYDGWYQSMFAFAFGDDMANLSTSSSGHTSCHERGVGDYMEGTDLWEQTDAYFRGDGQALAPESGSVLSYSGKWALDGPCIRNAYANYEFSFYGSITLEEVGPVTITPVDMTLYIGGESDYWEDFAEEPLPAANSETPEARLPAPHFYVDGGTLTDDQLKELTFHGTGEDGTEKSWKLVPYGGDGEEQATGEDGRKIWDIVSTDPSEPDASCLYFEDPECTISAATDNIEENQSTHLYATVSVGDSNTSGAGNNNLYAMADGQKYNLDYGVGTLTIRSVTNDATGGEPYTFDAIHSAHSTVEAAAGDTAAAETATDGGSNAGVVAPAGTEYTVNGHENWAMVGDEQPSILFDDVLSSYELDGGAESEVGQTMLEKAVIDNADALGLDNPNGRQYESKYFDLVDAGDGNVWVKADRQLVIYWPYPDGITYETAGSYDFDVFHFTGLHREYTTNGEVQAMVNQAAANINNEKGGAASNKTLSLQVEKVVLTEHGIQLIVDQDRYGFSPFVLSWAKKDTGGGDHGGGDHGGTTYYTLHYESNGGTEYKDERYKRNTVVELDKEPVQEGYTFTGWYADKALEEPIEEIKMTSNKTVYAGWEPTEVPDWLNGDDHFAYIIGRDDGLVHPEATITRAEVATIFFRLLTDEARAEYLTETSPFHDVAPDAWYATAVATMEAMGIVEGRAPAVFDPDAPITRGEFAAIAARFDSDPYHGDDRFTDISGHWAAEYINQAAVKGWVEGQPDGSFAPDRSISRAEAMTLVNRVLGRLPETADDLLDGMITWPDNPPDAWYYLAVQEATNSHDYGRKADTVHETWTGLQPVEDWTRYEQ</sequence>
<feature type="domain" description="SLH" evidence="4">
    <location>
        <begin position="933"/>
        <end position="990"/>
    </location>
</feature>
<accession>A0AAW6CHW8</accession>
<evidence type="ECO:0000313" key="5">
    <source>
        <dbReference type="EMBL" id="MDB7934276.1"/>
    </source>
</evidence>
<feature type="signal peptide" evidence="3">
    <location>
        <begin position="1"/>
        <end position="24"/>
    </location>
</feature>
<dbReference type="RefSeq" id="WP_195384333.1">
    <property type="nucleotide sequence ID" value="NZ_JADMVZ010000032.1"/>
</dbReference>
<dbReference type="InterPro" id="IPR051465">
    <property type="entry name" value="Cell_Envelope_Struct_Comp"/>
</dbReference>
<evidence type="ECO:0000313" key="6">
    <source>
        <dbReference type="Proteomes" id="UP001211173"/>
    </source>
</evidence>
<comment type="subcellular location">
    <subcellularLocation>
        <location evidence="1">Cell envelope</location>
    </subcellularLocation>
</comment>
<comment type="caution">
    <text evidence="5">The sequence shown here is derived from an EMBL/GenBank/DDBJ whole genome shotgun (WGS) entry which is preliminary data.</text>
</comment>
<protein>
    <submittedName>
        <fullName evidence="5">S-layer homology domain-containing protein</fullName>
    </submittedName>
</protein>
<feature type="domain" description="SLH" evidence="4">
    <location>
        <begin position="991"/>
        <end position="1054"/>
    </location>
</feature>
<reference evidence="5" key="1">
    <citation type="submission" date="2023-01" db="EMBL/GenBank/DDBJ databases">
        <title>Human gut microbiome strain richness.</title>
        <authorList>
            <person name="Chen-Liaw A."/>
        </authorList>
    </citation>
    <scope>NUCLEOTIDE SEQUENCE</scope>
    <source>
        <strain evidence="5">1001287st1_F4_1001285I_161205</strain>
    </source>
</reference>
<dbReference type="NCBIfam" id="TIGR02543">
    <property type="entry name" value="List_Bact_rpt"/>
    <property type="match status" value="1"/>
</dbReference>
<dbReference type="EMBL" id="JAQLWV010000022">
    <property type="protein sequence ID" value="MDB7934276.1"/>
    <property type="molecule type" value="Genomic_DNA"/>
</dbReference>
<dbReference type="Proteomes" id="UP001211173">
    <property type="component" value="Unassembled WGS sequence"/>
</dbReference>
<feature type="chain" id="PRO_5043789941" evidence="3">
    <location>
        <begin position="25"/>
        <end position="1108"/>
    </location>
</feature>
<evidence type="ECO:0000256" key="1">
    <source>
        <dbReference type="ARBA" id="ARBA00004196"/>
    </source>
</evidence>
<evidence type="ECO:0000256" key="2">
    <source>
        <dbReference type="ARBA" id="ARBA00022737"/>
    </source>
</evidence>
<keyword evidence="2" id="KW-0677">Repeat</keyword>
<dbReference type="InterPro" id="IPR013378">
    <property type="entry name" value="InlB-like_B-rpt"/>
</dbReference>
<dbReference type="InterPro" id="IPR001119">
    <property type="entry name" value="SLH_dom"/>
</dbReference>
<dbReference type="Gene3D" id="2.60.40.4270">
    <property type="entry name" value="Listeria-Bacteroides repeat domain"/>
    <property type="match status" value="1"/>
</dbReference>
<organism evidence="5 6">
    <name type="scientific">Flavonifractor plautii</name>
    <name type="common">Fusobacterium plautii</name>
    <dbReference type="NCBI Taxonomy" id="292800"/>
    <lineage>
        <taxon>Bacteria</taxon>
        <taxon>Bacillati</taxon>
        <taxon>Bacillota</taxon>
        <taxon>Clostridia</taxon>
        <taxon>Eubacteriales</taxon>
        <taxon>Oscillospiraceae</taxon>
        <taxon>Flavonifractor</taxon>
    </lineage>
</organism>
<dbReference type="AlphaFoldDB" id="A0AAW6CHW8"/>
<proteinExistence type="predicted"/>
<keyword evidence="3" id="KW-0732">Signal</keyword>
<dbReference type="InterPro" id="IPR042229">
    <property type="entry name" value="Listeria/Bacterioides_rpt_sf"/>
</dbReference>
<dbReference type="Pfam" id="PF00395">
    <property type="entry name" value="SLH"/>
    <property type="match status" value="2"/>
</dbReference>
<dbReference type="PANTHER" id="PTHR43308">
    <property type="entry name" value="OUTER MEMBRANE PROTEIN ALPHA-RELATED"/>
    <property type="match status" value="1"/>
</dbReference>
<dbReference type="GO" id="GO:0030313">
    <property type="term" value="C:cell envelope"/>
    <property type="evidence" value="ECO:0007669"/>
    <property type="project" value="UniProtKB-SubCell"/>
</dbReference>
<evidence type="ECO:0000256" key="3">
    <source>
        <dbReference type="SAM" id="SignalP"/>
    </source>
</evidence>
<dbReference type="Pfam" id="PF09479">
    <property type="entry name" value="Flg_new"/>
    <property type="match status" value="1"/>
</dbReference>
<dbReference type="PANTHER" id="PTHR43308:SF5">
    <property type="entry name" value="S-LAYER PROTEIN _ PEPTIDOGLYCAN ENDO-BETA-N-ACETYLGLUCOSAMINIDASE"/>
    <property type="match status" value="1"/>
</dbReference>
<gene>
    <name evidence="5" type="ORF">PNE06_14425</name>
</gene>
<name>A0AAW6CHW8_FLAPL</name>